<protein>
    <submittedName>
        <fullName evidence="2">Alpha/beta hydrolase</fullName>
    </submittedName>
</protein>
<keyword evidence="2" id="KW-0378">Hydrolase</keyword>
<evidence type="ECO:0000259" key="1">
    <source>
        <dbReference type="Pfam" id="PF12697"/>
    </source>
</evidence>
<reference evidence="2 3" key="1">
    <citation type="submission" date="2019-10" db="EMBL/GenBank/DDBJ databases">
        <title>Whole genome shotgun sequence of Acrocarpospora corrugata NBRC 13972.</title>
        <authorList>
            <person name="Ichikawa N."/>
            <person name="Kimura A."/>
            <person name="Kitahashi Y."/>
            <person name="Komaki H."/>
            <person name="Oguchi A."/>
        </authorList>
    </citation>
    <scope>NUCLEOTIDE SEQUENCE [LARGE SCALE GENOMIC DNA]</scope>
    <source>
        <strain evidence="2 3">NBRC 13972</strain>
    </source>
</reference>
<dbReference type="SUPFAM" id="SSF53474">
    <property type="entry name" value="alpha/beta-Hydrolases"/>
    <property type="match status" value="1"/>
</dbReference>
<dbReference type="OrthoDB" id="9773549at2"/>
<accession>A0A5M3W6G5</accession>
<dbReference type="InterPro" id="IPR052897">
    <property type="entry name" value="Sec-Metab_Biosynth_Hydrolase"/>
</dbReference>
<sequence>MANFVLIPGGGSGPQYWSLLADELRGRGHGALAVELPYEDEKAGLEEYADAVAQAVGDQRDLVVVAHSFGGFTGPLVCDRVPVELLVFVTGMIPRPGERPGDWWENTGHASALRESHLREGRDPDAQDVYDLFLHDVPRTLADAALADGRDQADTSMNAPWPAPTLPDVPTRALICTDDRYFPADFMRTMVQDRLGSAPDEMPGSHHPMLSHPTELADYLERAYMTSSGSSSDRRRRSGT</sequence>
<organism evidence="2 3">
    <name type="scientific">Acrocarpospora corrugata</name>
    <dbReference type="NCBI Taxonomy" id="35763"/>
    <lineage>
        <taxon>Bacteria</taxon>
        <taxon>Bacillati</taxon>
        <taxon>Actinomycetota</taxon>
        <taxon>Actinomycetes</taxon>
        <taxon>Streptosporangiales</taxon>
        <taxon>Streptosporangiaceae</taxon>
        <taxon>Acrocarpospora</taxon>
    </lineage>
</organism>
<comment type="caution">
    <text evidence="2">The sequence shown here is derived from an EMBL/GenBank/DDBJ whole genome shotgun (WGS) entry which is preliminary data.</text>
</comment>
<dbReference type="PANTHER" id="PTHR37017:SF11">
    <property type="entry name" value="ESTERASE_LIPASE_THIOESTERASE DOMAIN-CONTAINING PROTEIN"/>
    <property type="match status" value="1"/>
</dbReference>
<name>A0A5M3W6G5_9ACTN</name>
<dbReference type="PANTHER" id="PTHR37017">
    <property type="entry name" value="AB HYDROLASE-1 DOMAIN-CONTAINING PROTEIN-RELATED"/>
    <property type="match status" value="1"/>
</dbReference>
<proteinExistence type="predicted"/>
<keyword evidence="3" id="KW-1185">Reference proteome</keyword>
<dbReference type="AlphaFoldDB" id="A0A5M3W6G5"/>
<gene>
    <name evidence="2" type="ORF">Acor_64340</name>
</gene>
<dbReference type="Proteomes" id="UP000334990">
    <property type="component" value="Unassembled WGS sequence"/>
</dbReference>
<evidence type="ECO:0000313" key="2">
    <source>
        <dbReference type="EMBL" id="GES04366.1"/>
    </source>
</evidence>
<dbReference type="GO" id="GO:0016787">
    <property type="term" value="F:hydrolase activity"/>
    <property type="evidence" value="ECO:0007669"/>
    <property type="project" value="UniProtKB-KW"/>
</dbReference>
<evidence type="ECO:0000313" key="3">
    <source>
        <dbReference type="Proteomes" id="UP000334990"/>
    </source>
</evidence>
<dbReference type="InterPro" id="IPR000073">
    <property type="entry name" value="AB_hydrolase_1"/>
</dbReference>
<dbReference type="InterPro" id="IPR029058">
    <property type="entry name" value="AB_hydrolase_fold"/>
</dbReference>
<dbReference type="Gene3D" id="3.40.50.1820">
    <property type="entry name" value="alpha/beta hydrolase"/>
    <property type="match status" value="1"/>
</dbReference>
<feature type="domain" description="AB hydrolase-1" evidence="1">
    <location>
        <begin position="4"/>
        <end position="218"/>
    </location>
</feature>
<dbReference type="Pfam" id="PF12697">
    <property type="entry name" value="Abhydrolase_6"/>
    <property type="match status" value="1"/>
</dbReference>
<dbReference type="EMBL" id="BLAD01000081">
    <property type="protein sequence ID" value="GES04366.1"/>
    <property type="molecule type" value="Genomic_DNA"/>
</dbReference>
<dbReference type="RefSeq" id="WP_155340477.1">
    <property type="nucleotide sequence ID" value="NZ_BAAABN010000024.1"/>
</dbReference>